<evidence type="ECO:0000313" key="2">
    <source>
        <dbReference type="Proteomes" id="UP001549313"/>
    </source>
</evidence>
<reference evidence="1 2" key="1">
    <citation type="submission" date="2024-06" db="EMBL/GenBank/DDBJ databases">
        <title>Sorghum-associated microbial communities from plants grown in Nebraska, USA.</title>
        <authorList>
            <person name="Schachtman D."/>
        </authorList>
    </citation>
    <scope>NUCLEOTIDE SEQUENCE [LARGE SCALE GENOMIC DNA]</scope>
    <source>
        <strain evidence="1 2">2814</strain>
    </source>
</reference>
<name>A0ABV2R7Q1_9CAUL</name>
<dbReference type="RefSeq" id="WP_354087558.1">
    <property type="nucleotide sequence ID" value="NZ_JBEPTF010000001.1"/>
</dbReference>
<dbReference type="EMBL" id="JBEPTF010000001">
    <property type="protein sequence ID" value="MET4682613.1"/>
    <property type="molecule type" value="Genomic_DNA"/>
</dbReference>
<sequence length="60" mass="6648">MIVYHIYQFGLASELIGAPSLACSSDEGAIAEMNSNRYAAPALELWQGQRLLVRKHYPPV</sequence>
<comment type="caution">
    <text evidence="1">The sequence shown here is derived from an EMBL/GenBank/DDBJ whole genome shotgun (WGS) entry which is preliminary data.</text>
</comment>
<organism evidence="1 2">
    <name type="scientific">Brevundimonas faecalis</name>
    <dbReference type="NCBI Taxonomy" id="947378"/>
    <lineage>
        <taxon>Bacteria</taxon>
        <taxon>Pseudomonadati</taxon>
        <taxon>Pseudomonadota</taxon>
        <taxon>Alphaproteobacteria</taxon>
        <taxon>Caulobacterales</taxon>
        <taxon>Caulobacteraceae</taxon>
        <taxon>Brevundimonas</taxon>
    </lineage>
</organism>
<accession>A0ABV2R7Q1</accession>
<gene>
    <name evidence="1" type="ORF">ABIE19_000522</name>
</gene>
<evidence type="ECO:0000313" key="1">
    <source>
        <dbReference type="EMBL" id="MET4682613.1"/>
    </source>
</evidence>
<protein>
    <submittedName>
        <fullName evidence="1">Uncharacterized protein</fullName>
    </submittedName>
</protein>
<dbReference type="Proteomes" id="UP001549313">
    <property type="component" value="Unassembled WGS sequence"/>
</dbReference>
<keyword evidence="2" id="KW-1185">Reference proteome</keyword>
<proteinExistence type="predicted"/>